<gene>
    <name evidence="1" type="ORF">JOF34_002154</name>
</gene>
<sequence>MHIIARWDGGLHIDRDVFGCARLLTTEGNGYAALSDSLTVLAELRRAMGDRVTPHEQSLLARVPRTEIVGGQTSPQTIATEISFVPPGHGLRLSRWTCSWRLTGTPLFDRLSASPDSYTTGIREGAANIGRVMATLMTVPRWRTSLSLSGGYDSRLVLAAASASGVAHKLSIDVTDTGRPELADDVNAAVGVARALGLNARMHDLSPQTHKASDRELTEWAASLLGVYDGYGPVRGSHVPPRTFPLQGLGAGAIKGAWGWIHRNALVDRTGATGEIREAVDSQLRLALRSLGASEDDPRASELFYLGYRNSLHGTAHDARLRMTGVNPLMQWGLARLGHSQLTPSSFAGSGDIIIDMAAVLSPEIASHPYDSPARARRFEHLTSRCRELGGTVAQPKPLEVYGHPDDVVAGPSHFSLNVARSAGFLGALAPEPTLARAKAALDVLPTSGLRAAYLDMLANARWRMEKSGPDVTFTGVTLPRLSALDIFTGAGSIETRCLER</sequence>
<comment type="caution">
    <text evidence="1">The sequence shown here is derived from an EMBL/GenBank/DDBJ whole genome shotgun (WGS) entry which is preliminary data.</text>
</comment>
<proteinExistence type="predicted"/>
<organism evidence="1 2">
    <name type="scientific">Microbacterium amylolyticum</name>
    <dbReference type="NCBI Taxonomy" id="936337"/>
    <lineage>
        <taxon>Bacteria</taxon>
        <taxon>Bacillati</taxon>
        <taxon>Actinomycetota</taxon>
        <taxon>Actinomycetes</taxon>
        <taxon>Micrococcales</taxon>
        <taxon>Microbacteriaceae</taxon>
        <taxon>Microbacterium</taxon>
    </lineage>
</organism>
<accession>A0ABS4ZKM0</accession>
<reference evidence="1 2" key="1">
    <citation type="submission" date="2021-03" db="EMBL/GenBank/DDBJ databases">
        <title>Sequencing the genomes of 1000 actinobacteria strains.</title>
        <authorList>
            <person name="Klenk H.-P."/>
        </authorList>
    </citation>
    <scope>NUCLEOTIDE SEQUENCE [LARGE SCALE GENOMIC DNA]</scope>
    <source>
        <strain evidence="1 2">DSM 24221</strain>
    </source>
</reference>
<keyword evidence="2" id="KW-1185">Reference proteome</keyword>
<dbReference type="EMBL" id="JAGIOL010000001">
    <property type="protein sequence ID" value="MBP2437568.1"/>
    <property type="molecule type" value="Genomic_DNA"/>
</dbReference>
<name>A0ABS4ZKM0_9MICO</name>
<evidence type="ECO:0000313" key="2">
    <source>
        <dbReference type="Proteomes" id="UP001519362"/>
    </source>
</evidence>
<dbReference type="RefSeq" id="WP_165133649.1">
    <property type="nucleotide sequence ID" value="NZ_CP049253.1"/>
</dbReference>
<evidence type="ECO:0008006" key="3">
    <source>
        <dbReference type="Google" id="ProtNLM"/>
    </source>
</evidence>
<protein>
    <recommendedName>
        <fullName evidence="3">Asparagine synthetase domain-containing protein</fullName>
    </recommendedName>
</protein>
<dbReference type="Proteomes" id="UP001519362">
    <property type="component" value="Unassembled WGS sequence"/>
</dbReference>
<dbReference type="SUPFAM" id="SSF52402">
    <property type="entry name" value="Adenine nucleotide alpha hydrolases-like"/>
    <property type="match status" value="1"/>
</dbReference>
<evidence type="ECO:0000313" key="1">
    <source>
        <dbReference type="EMBL" id="MBP2437568.1"/>
    </source>
</evidence>